<dbReference type="PROSITE" id="PS00061">
    <property type="entry name" value="ADH_SHORT"/>
    <property type="match status" value="1"/>
</dbReference>
<feature type="binding site" evidence="5">
    <location>
        <position position="205"/>
    </location>
    <ligand>
        <name>substrate</name>
    </ligand>
</feature>
<feature type="domain" description="NAD-dependent epimerase/dehydratase" evidence="6">
    <location>
        <begin position="9"/>
        <end position="240"/>
    </location>
</feature>
<keyword evidence="3 5" id="KW-0560">Oxidoreductase</keyword>
<keyword evidence="4 5" id="KW-0413">Isomerase</keyword>
<dbReference type="PANTHER" id="PTHR43238">
    <property type="entry name" value="GDP-L-FUCOSE SYNTHASE"/>
    <property type="match status" value="1"/>
</dbReference>
<dbReference type="CDD" id="cd05239">
    <property type="entry name" value="GDP_FS_SDR_e"/>
    <property type="match status" value="1"/>
</dbReference>
<feature type="binding site" evidence="5">
    <location>
        <position position="190"/>
    </location>
    <ligand>
        <name>substrate</name>
    </ligand>
</feature>
<comment type="catalytic activity">
    <reaction evidence="5">
        <text>GDP-beta-L-fucose + NADP(+) = GDP-4-dehydro-alpha-D-rhamnose + NADPH + H(+)</text>
        <dbReference type="Rhea" id="RHEA:18885"/>
        <dbReference type="ChEBI" id="CHEBI:15378"/>
        <dbReference type="ChEBI" id="CHEBI:57273"/>
        <dbReference type="ChEBI" id="CHEBI:57783"/>
        <dbReference type="ChEBI" id="CHEBI:57964"/>
        <dbReference type="ChEBI" id="CHEBI:58349"/>
        <dbReference type="EC" id="1.1.1.271"/>
    </reaction>
</comment>
<evidence type="ECO:0000256" key="2">
    <source>
        <dbReference type="ARBA" id="ARBA00022857"/>
    </source>
</evidence>
<feature type="active site" description="Proton donor/acceptor" evidence="5">
    <location>
        <position position="139"/>
    </location>
</feature>
<sequence length="318" mass="35336">MFPLSDSKILVTGGAGFLGSHVVEVLKARGARQIVVPRSAEFDLTDAHATRSLFETHRPDLVLHLAARVGGIGANRRHPGTFFRDNMAMGLHVLEEARRAGTPKVVVAGTICAYPKFAPVPFREEDLWNGYPEETNAPYGIAKKALLVMAQAYRKEFGSKFVVVFPVNLYGPRDNFDLEDSHVIPAMIRKFVEARLRGERSVVLWGDGSPTREFLYVEDAAEGLVRAAERYDGEEPVNLGAGREVSMRDLAATIAKACGYDGDIVWDTSRPNGQPRRMLDVSRAREWFGFEARTALEEGLAKTIGWYEENRGRIVEKS</sequence>
<comment type="caution">
    <text evidence="7">The sequence shown here is derived from an EMBL/GenBank/DDBJ whole genome shotgun (WGS) entry which is preliminary data.</text>
</comment>
<dbReference type="Gene3D" id="3.40.50.720">
    <property type="entry name" value="NAD(P)-binding Rossmann-like Domain"/>
    <property type="match status" value="1"/>
</dbReference>
<feature type="binding site" evidence="5">
    <location>
        <begin position="166"/>
        <end position="169"/>
    </location>
    <ligand>
        <name>NADP(+)</name>
        <dbReference type="ChEBI" id="CHEBI:58349"/>
    </ligand>
</feature>
<dbReference type="AlphaFoldDB" id="A0A9X4ASE4"/>
<evidence type="ECO:0000256" key="3">
    <source>
        <dbReference type="ARBA" id="ARBA00023002"/>
    </source>
</evidence>
<gene>
    <name evidence="5" type="primary">fcl</name>
    <name evidence="7" type="ORF">KEG57_21450</name>
</gene>
<dbReference type="GO" id="GO:0070401">
    <property type="term" value="F:NADP+ binding"/>
    <property type="evidence" value="ECO:0007669"/>
    <property type="project" value="UniProtKB-UniRule"/>
</dbReference>
<dbReference type="Gene3D" id="3.90.25.10">
    <property type="entry name" value="UDP-galactose 4-epimerase, domain 1"/>
    <property type="match status" value="1"/>
</dbReference>
<dbReference type="EMBL" id="JAGTJJ010000011">
    <property type="protein sequence ID" value="MDC3983093.1"/>
    <property type="molecule type" value="Genomic_DNA"/>
</dbReference>
<comment type="similarity">
    <text evidence="1 5">Belongs to the NAD(P)-dependent epimerase/dehydratase family. Fucose synthase subfamily.</text>
</comment>
<comment type="caution">
    <text evidence="5">Lacks conserved residue(s) required for the propagation of feature annotation.</text>
</comment>
<dbReference type="GO" id="GO:0016853">
    <property type="term" value="F:isomerase activity"/>
    <property type="evidence" value="ECO:0007669"/>
    <property type="project" value="UniProtKB-KW"/>
</dbReference>
<feature type="site" description="Important for catalytic activity" evidence="5">
    <location>
        <position position="112"/>
    </location>
</feature>
<comment type="function">
    <text evidence="5">Catalyzes the two-step NADP-dependent conversion of GDP-4-dehydro-6-deoxy-D-mannose to GDP-fucose, involving an epimerase and a reductase reaction.</text>
</comment>
<dbReference type="InterPro" id="IPR020904">
    <property type="entry name" value="Sc_DH/Rdtase_CS"/>
</dbReference>
<feature type="binding site" evidence="5">
    <location>
        <position position="182"/>
    </location>
    <ligand>
        <name>NADP(+)</name>
        <dbReference type="ChEBI" id="CHEBI:58349"/>
    </ligand>
</feature>
<evidence type="ECO:0000256" key="4">
    <source>
        <dbReference type="ARBA" id="ARBA00023235"/>
    </source>
</evidence>
<dbReference type="GO" id="GO:0042351">
    <property type="term" value="P:'de novo' GDP-L-fucose biosynthetic process"/>
    <property type="evidence" value="ECO:0007669"/>
    <property type="project" value="UniProtKB-UniRule"/>
</dbReference>
<dbReference type="Pfam" id="PF01370">
    <property type="entry name" value="Epimerase"/>
    <property type="match status" value="1"/>
</dbReference>
<evidence type="ECO:0000256" key="1">
    <source>
        <dbReference type="ARBA" id="ARBA00005959"/>
    </source>
</evidence>
<dbReference type="PANTHER" id="PTHR43238:SF1">
    <property type="entry name" value="GDP-L-FUCOSE SYNTHASE"/>
    <property type="match status" value="1"/>
</dbReference>
<keyword evidence="8" id="KW-1185">Reference proteome</keyword>
<feature type="site" description="Important for catalytic activity" evidence="5">
    <location>
        <position position="110"/>
    </location>
</feature>
<keyword evidence="5" id="KW-0511">Multifunctional enzyme</keyword>
<evidence type="ECO:0000256" key="5">
    <source>
        <dbReference type="HAMAP-Rule" id="MF_00956"/>
    </source>
</evidence>
<dbReference type="InterPro" id="IPR001509">
    <property type="entry name" value="Epimerase_deHydtase"/>
</dbReference>
<evidence type="ECO:0000259" key="6">
    <source>
        <dbReference type="Pfam" id="PF01370"/>
    </source>
</evidence>
<proteinExistence type="inferred from homology"/>
<feature type="binding site" evidence="5">
    <location>
        <position position="143"/>
    </location>
    <ligand>
        <name>NADP(+)</name>
        <dbReference type="ChEBI" id="CHEBI:58349"/>
    </ligand>
</feature>
<dbReference type="EC" id="1.1.1.271" evidence="5"/>
<evidence type="ECO:0000313" key="8">
    <source>
        <dbReference type="Proteomes" id="UP001151081"/>
    </source>
</evidence>
<comment type="pathway">
    <text evidence="5">Nucleotide-sugar biosynthesis; GDP-L-fucose biosynthesis via de novo pathway; GDP-L-fucose from GDP-alpha-D-mannose: step 2/2.</text>
</comment>
<dbReference type="SUPFAM" id="SSF51735">
    <property type="entry name" value="NAD(P)-binding Rossmann-fold domains"/>
    <property type="match status" value="1"/>
</dbReference>
<dbReference type="HAMAP" id="MF_00956">
    <property type="entry name" value="GDP_fucose_synth"/>
    <property type="match status" value="1"/>
</dbReference>
<evidence type="ECO:0000313" key="7">
    <source>
        <dbReference type="EMBL" id="MDC3983093.1"/>
    </source>
</evidence>
<dbReference type="Proteomes" id="UP001151081">
    <property type="component" value="Unassembled WGS sequence"/>
</dbReference>
<feature type="binding site" evidence="5">
    <location>
        <begin position="13"/>
        <end position="19"/>
    </location>
    <ligand>
        <name>NADP(+)</name>
        <dbReference type="ChEBI" id="CHEBI:58349"/>
    </ligand>
</feature>
<dbReference type="InterPro" id="IPR036291">
    <property type="entry name" value="NAD(P)-bd_dom_sf"/>
</dbReference>
<accession>A0A9X4ASE4</accession>
<dbReference type="InterPro" id="IPR028614">
    <property type="entry name" value="GDP_fucose/colitose_synth"/>
</dbReference>
<dbReference type="RefSeq" id="WP_272458744.1">
    <property type="nucleotide sequence ID" value="NZ_JAGTJJ010000011.1"/>
</dbReference>
<keyword evidence="2 5" id="KW-0521">NADP</keyword>
<protein>
    <recommendedName>
        <fullName evidence="5">GDP-L-fucose synthase</fullName>
        <ecNumber evidence="5">1.1.1.271</ecNumber>
    </recommendedName>
    <alternativeName>
        <fullName evidence="5">GDP-4-keto-6-deoxy-D-mannose-3,5-epimerase-4-reductase</fullName>
    </alternativeName>
</protein>
<name>A0A9X4ASE4_9BACT</name>
<reference evidence="7 8" key="1">
    <citation type="submission" date="2021-04" db="EMBL/GenBank/DDBJ databases">
        <title>Genome analysis of Polyangium sp.</title>
        <authorList>
            <person name="Li Y."/>
            <person name="Wang J."/>
        </authorList>
    </citation>
    <scope>NUCLEOTIDE SEQUENCE [LARGE SCALE GENOMIC DNA]</scope>
    <source>
        <strain evidence="7 8">SDU14</strain>
    </source>
</reference>
<feature type="binding site" evidence="5">
    <location>
        <position position="212"/>
    </location>
    <ligand>
        <name>substrate</name>
    </ligand>
</feature>
<organism evidence="7 8">
    <name type="scientific">Polyangium jinanense</name>
    <dbReference type="NCBI Taxonomy" id="2829994"/>
    <lineage>
        <taxon>Bacteria</taxon>
        <taxon>Pseudomonadati</taxon>
        <taxon>Myxococcota</taxon>
        <taxon>Polyangia</taxon>
        <taxon>Polyangiales</taxon>
        <taxon>Polyangiaceae</taxon>
        <taxon>Polyangium</taxon>
    </lineage>
</organism>
<dbReference type="GO" id="GO:0050577">
    <property type="term" value="F:GDP-L-fucose synthase activity"/>
    <property type="evidence" value="ECO:0007669"/>
    <property type="project" value="UniProtKB-UniRule"/>
</dbReference>